<dbReference type="AlphaFoldDB" id="A0A183GFH0"/>
<dbReference type="InterPro" id="IPR001969">
    <property type="entry name" value="Aspartic_peptidase_AS"/>
</dbReference>
<accession>A0A3P8BZ45</accession>
<dbReference type="GO" id="GO:0004190">
    <property type="term" value="F:aspartic-type endopeptidase activity"/>
    <property type="evidence" value="ECO:0007669"/>
    <property type="project" value="UniProtKB-KW"/>
</dbReference>
<evidence type="ECO:0000259" key="4">
    <source>
        <dbReference type="PROSITE" id="PS51767"/>
    </source>
</evidence>
<dbReference type="InterPro" id="IPR001461">
    <property type="entry name" value="Aspartic_peptidase_A1"/>
</dbReference>
<keyword evidence="2" id="KW-0645">Protease</keyword>
<dbReference type="InterPro" id="IPR021109">
    <property type="entry name" value="Peptidase_aspartic_dom_sf"/>
</dbReference>
<dbReference type="InterPro" id="IPR033121">
    <property type="entry name" value="PEPTIDASE_A1"/>
</dbReference>
<feature type="chain" id="PRO_5044552025" evidence="3">
    <location>
        <begin position="18"/>
        <end position="318"/>
    </location>
</feature>
<evidence type="ECO:0000313" key="5">
    <source>
        <dbReference type="EMBL" id="VDP23540.1"/>
    </source>
</evidence>
<dbReference type="PROSITE" id="PS00141">
    <property type="entry name" value="ASP_PROTEASE"/>
    <property type="match status" value="1"/>
</dbReference>
<keyword evidence="6" id="KW-1185">Reference proteome</keyword>
<keyword evidence="2" id="KW-0378">Hydrolase</keyword>
<evidence type="ECO:0000256" key="2">
    <source>
        <dbReference type="RuleBase" id="RU000454"/>
    </source>
</evidence>
<comment type="similarity">
    <text evidence="1 2">Belongs to the peptidase A1 family.</text>
</comment>
<organism evidence="6 7">
    <name type="scientific">Heligmosomoides polygyrus</name>
    <name type="common">Parasitic roundworm</name>
    <dbReference type="NCBI Taxonomy" id="6339"/>
    <lineage>
        <taxon>Eukaryota</taxon>
        <taxon>Metazoa</taxon>
        <taxon>Ecdysozoa</taxon>
        <taxon>Nematoda</taxon>
        <taxon>Chromadorea</taxon>
        <taxon>Rhabditida</taxon>
        <taxon>Rhabditina</taxon>
        <taxon>Rhabditomorpha</taxon>
        <taxon>Strongyloidea</taxon>
        <taxon>Heligmosomidae</taxon>
        <taxon>Heligmosomoides</taxon>
    </lineage>
</organism>
<dbReference type="Pfam" id="PF00026">
    <property type="entry name" value="Asp"/>
    <property type="match status" value="3"/>
</dbReference>
<keyword evidence="2" id="KW-0064">Aspartyl protease</keyword>
<accession>A0A183GFH0</accession>
<reference evidence="5 6" key="1">
    <citation type="submission" date="2018-11" db="EMBL/GenBank/DDBJ databases">
        <authorList>
            <consortium name="Pathogen Informatics"/>
        </authorList>
    </citation>
    <scope>NUCLEOTIDE SEQUENCE [LARGE SCALE GENOMIC DNA]</scope>
</reference>
<dbReference type="EMBL" id="UZAH01032732">
    <property type="protein sequence ID" value="VDP23540.1"/>
    <property type="molecule type" value="Genomic_DNA"/>
</dbReference>
<evidence type="ECO:0000313" key="7">
    <source>
        <dbReference type="WBParaSite" id="HPBE_0002114201-mRNA-1"/>
    </source>
</evidence>
<dbReference type="PROSITE" id="PS51767">
    <property type="entry name" value="PEPTIDASE_A1"/>
    <property type="match status" value="1"/>
</dbReference>
<dbReference type="GO" id="GO:0006508">
    <property type="term" value="P:proteolysis"/>
    <property type="evidence" value="ECO:0007669"/>
    <property type="project" value="UniProtKB-KW"/>
</dbReference>
<evidence type="ECO:0000256" key="1">
    <source>
        <dbReference type="ARBA" id="ARBA00007447"/>
    </source>
</evidence>
<dbReference type="Proteomes" id="UP000050761">
    <property type="component" value="Unassembled WGS sequence"/>
</dbReference>
<dbReference type="Gene3D" id="2.40.70.10">
    <property type="entry name" value="Acid Proteases"/>
    <property type="match status" value="3"/>
</dbReference>
<dbReference type="SUPFAM" id="SSF50630">
    <property type="entry name" value="Acid proteases"/>
    <property type="match status" value="1"/>
</dbReference>
<keyword evidence="3" id="KW-0732">Signal</keyword>
<feature type="signal peptide" evidence="3">
    <location>
        <begin position="1"/>
        <end position="17"/>
    </location>
</feature>
<dbReference type="OrthoDB" id="771136at2759"/>
<reference evidence="7" key="2">
    <citation type="submission" date="2019-09" db="UniProtKB">
        <authorList>
            <consortium name="WormBaseParasite"/>
        </authorList>
    </citation>
    <scope>IDENTIFICATION</scope>
</reference>
<dbReference type="CDD" id="cd05471">
    <property type="entry name" value="pepsin_like"/>
    <property type="match status" value="1"/>
</dbReference>
<evidence type="ECO:0000256" key="3">
    <source>
        <dbReference type="SAM" id="SignalP"/>
    </source>
</evidence>
<dbReference type="PANTHER" id="PTHR47966">
    <property type="entry name" value="BETA-SITE APP-CLEAVING ENZYME, ISOFORM A-RELATED"/>
    <property type="match status" value="1"/>
</dbReference>
<feature type="domain" description="Peptidase A1" evidence="4">
    <location>
        <begin position="45"/>
        <end position="318"/>
    </location>
</feature>
<dbReference type="WBParaSite" id="HPBE_0002114201-mRNA-1">
    <property type="protein sequence ID" value="HPBE_0002114201-mRNA-1"/>
    <property type="gene ID" value="HPBE_0002114201"/>
</dbReference>
<name>A0A183GFH0_HELPZ</name>
<evidence type="ECO:0000313" key="6">
    <source>
        <dbReference type="Proteomes" id="UP000050761"/>
    </source>
</evidence>
<dbReference type="PRINTS" id="PR00792">
    <property type="entry name" value="PEPSIN"/>
</dbReference>
<proteinExistence type="inferred from homology"/>
<dbReference type="GO" id="GO:0005764">
    <property type="term" value="C:lysosome"/>
    <property type="evidence" value="ECO:0007669"/>
    <property type="project" value="TreeGrafter"/>
</dbReference>
<gene>
    <name evidence="5" type="ORF">HPBE_LOCUS21141</name>
</gene>
<sequence length="318" mass="34736">MLITLFVTTALLKAVSPFAIPIEIAAVSNVTAGGAELDEFTESYFVTNVTVGTPPQLFRVIVDTGSANFWIPDKIDPVHVFDDVIEAKFKKYELADILTVIEFKLATDAEDMIAIDYQHIFQTVAIPEKVAALDDVDGVLGLAFQSIATDNMMPPFITGVFQEEIAESVFSIWLEELGESSDNGTAGVIYYGGWFLRTTTIISTSPYITMPATAFLQVLTALNLTSNTPLPAEVSCDARLELEFDLVTERLTVAQRNLLMPNDNGTCTLLVMPSNSEGFDMGQNVVLGIPFLRGRCTYFDTSAQRVGFALAKTHSSED</sequence>
<protein>
    <submittedName>
        <fullName evidence="7">Peptidase A1 domain-containing protein</fullName>
    </submittedName>
</protein>
<dbReference type="PANTHER" id="PTHR47966:SF71">
    <property type="entry name" value="PEPTIDASE A1 DOMAIN-CONTAINING PROTEIN"/>
    <property type="match status" value="1"/>
</dbReference>
<dbReference type="InterPro" id="IPR034164">
    <property type="entry name" value="Pepsin-like_dom"/>
</dbReference>